<dbReference type="Gene3D" id="3.80.10.10">
    <property type="entry name" value="Ribonuclease Inhibitor"/>
    <property type="match status" value="1"/>
</dbReference>
<protein>
    <recommendedName>
        <fullName evidence="2">Late blight resistance protein R1A-like N-terminal domain-containing protein</fullName>
    </recommendedName>
</protein>
<evidence type="ECO:0000313" key="4">
    <source>
        <dbReference type="Proteomes" id="UP001630127"/>
    </source>
</evidence>
<gene>
    <name evidence="3" type="ORF">ACH5RR_036546</name>
</gene>
<dbReference type="EMBL" id="JBJUIK010000015">
    <property type="protein sequence ID" value="KAL3502097.1"/>
    <property type="molecule type" value="Genomic_DNA"/>
</dbReference>
<dbReference type="AlphaFoldDB" id="A0ABD2Y8A5"/>
<keyword evidence="1" id="KW-0175">Coiled coil</keyword>
<dbReference type="InterPro" id="IPR021929">
    <property type="entry name" value="R1A-like_N"/>
</dbReference>
<organism evidence="3 4">
    <name type="scientific">Cinchona calisaya</name>
    <dbReference type="NCBI Taxonomy" id="153742"/>
    <lineage>
        <taxon>Eukaryota</taxon>
        <taxon>Viridiplantae</taxon>
        <taxon>Streptophyta</taxon>
        <taxon>Embryophyta</taxon>
        <taxon>Tracheophyta</taxon>
        <taxon>Spermatophyta</taxon>
        <taxon>Magnoliopsida</taxon>
        <taxon>eudicotyledons</taxon>
        <taxon>Gunneridae</taxon>
        <taxon>Pentapetalae</taxon>
        <taxon>asterids</taxon>
        <taxon>lamiids</taxon>
        <taxon>Gentianales</taxon>
        <taxon>Rubiaceae</taxon>
        <taxon>Cinchonoideae</taxon>
        <taxon>Cinchoneae</taxon>
        <taxon>Cinchona</taxon>
    </lineage>
</organism>
<comment type="caution">
    <text evidence="3">The sequence shown here is derived from an EMBL/GenBank/DDBJ whole genome shotgun (WGS) entry which is preliminary data.</text>
</comment>
<feature type="domain" description="Late blight resistance protein R1A-like N-terminal" evidence="2">
    <location>
        <begin position="103"/>
        <end position="197"/>
    </location>
</feature>
<keyword evidence="4" id="KW-1185">Reference proteome</keyword>
<evidence type="ECO:0000259" key="2">
    <source>
        <dbReference type="Pfam" id="PF12061"/>
    </source>
</evidence>
<proteinExistence type="predicted"/>
<feature type="coiled-coil region" evidence="1">
    <location>
        <begin position="156"/>
        <end position="183"/>
    </location>
</feature>
<dbReference type="InterPro" id="IPR032675">
    <property type="entry name" value="LRR_dom_sf"/>
</dbReference>
<accession>A0ABD2Y8A5</accession>
<dbReference type="Pfam" id="PF12061">
    <property type="entry name" value="NB-LRR"/>
    <property type="match status" value="1"/>
</dbReference>
<dbReference type="Proteomes" id="UP001630127">
    <property type="component" value="Unassembled WGS sequence"/>
</dbReference>
<dbReference type="PANTHER" id="PTHR15140">
    <property type="entry name" value="TUBULIN-SPECIFIC CHAPERONE E"/>
    <property type="match status" value="1"/>
</dbReference>
<reference evidence="3 4" key="1">
    <citation type="submission" date="2024-11" db="EMBL/GenBank/DDBJ databases">
        <title>A near-complete genome assembly of Cinchona calisaya.</title>
        <authorList>
            <person name="Lian D.C."/>
            <person name="Zhao X.W."/>
            <person name="Wei L."/>
        </authorList>
    </citation>
    <scope>NUCLEOTIDE SEQUENCE [LARGE SCALE GENOMIC DNA]</scope>
    <source>
        <tissue evidence="3">Nenye</tissue>
    </source>
</reference>
<evidence type="ECO:0000256" key="1">
    <source>
        <dbReference type="SAM" id="Coils"/>
    </source>
</evidence>
<evidence type="ECO:0000313" key="3">
    <source>
        <dbReference type="EMBL" id="KAL3502097.1"/>
    </source>
</evidence>
<sequence length="267" mass="30668">MFSNCFDSVLAAMERLEIQAGLMFPMKDQIYKLHLQLRFLKMFSCCLTNFDQEAANDMFLGSVMMDIEIVLKEAEEGLSNVDLAVDLESKFTYWETVAANLLEKVRHLKVEIRDISVVLFRCPLESKSCTGDEILEFMDFAFRSLKDLVSLGADIVVSEKKQINALEEQLSFLRNLVDFTAKRCVEHEKLQDLFDYVKDWVNKLVLRDCSRLVEIPSSIGDIPTLRKMMVLGCQKAKSSARRILEEQQDMGNDNLEVIIGDEFYGML</sequence>
<dbReference type="PANTHER" id="PTHR15140:SF33">
    <property type="entry name" value="LATE BLIGHT RESISTANCE PROTEIN HOMOLOG R1A-3 ISOFORM X1"/>
    <property type="match status" value="1"/>
</dbReference>
<name>A0ABD2Y8A5_9GENT</name>